<evidence type="ECO:0000256" key="1">
    <source>
        <dbReference type="SAM" id="MobiDB-lite"/>
    </source>
</evidence>
<keyword evidence="3" id="KW-1185">Reference proteome</keyword>
<accession>A0A2N7W5R3</accession>
<dbReference type="Proteomes" id="UP000235347">
    <property type="component" value="Unassembled WGS sequence"/>
</dbReference>
<name>A0A2N7W5R3_9BURK</name>
<proteinExistence type="predicted"/>
<sequence>MAKRSRRKGHIGACGALPMWFVFVGKKELIAFASGCRWRTAAHKRPARNDGRPDAYRRGRARFGSMSAQ</sequence>
<feature type="compositionally biased region" description="Basic and acidic residues" evidence="1">
    <location>
        <begin position="47"/>
        <end position="57"/>
    </location>
</feature>
<comment type="caution">
    <text evidence="2">The sequence shown here is derived from an EMBL/GenBank/DDBJ whole genome shotgun (WGS) entry which is preliminary data.</text>
</comment>
<feature type="region of interest" description="Disordered" evidence="1">
    <location>
        <begin position="42"/>
        <end position="69"/>
    </location>
</feature>
<dbReference type="AlphaFoldDB" id="A0A2N7W5R3"/>
<dbReference type="EMBL" id="PNYB01000009">
    <property type="protein sequence ID" value="PMS24741.1"/>
    <property type="molecule type" value="Genomic_DNA"/>
</dbReference>
<protein>
    <submittedName>
        <fullName evidence="2">Uncharacterized protein</fullName>
    </submittedName>
</protein>
<gene>
    <name evidence="2" type="ORF">C0Z19_13125</name>
</gene>
<evidence type="ECO:0000313" key="3">
    <source>
        <dbReference type="Proteomes" id="UP000235347"/>
    </source>
</evidence>
<evidence type="ECO:0000313" key="2">
    <source>
        <dbReference type="EMBL" id="PMS24741.1"/>
    </source>
</evidence>
<reference evidence="2 3" key="1">
    <citation type="submission" date="2018-01" db="EMBL/GenBank/DDBJ databases">
        <title>Whole genome analyses suggest that Burkholderia sensu lato contains two further novel genera in the rhizoxinica-symbiotica group Mycetohabitans gen. nov., and Trinickia gen. nov.: implications for the evolution of diazotrophy and nodulation in the Burkholderiaceae.</title>
        <authorList>
            <person name="Estrada-de los Santos P."/>
            <person name="Palmer M."/>
            <person name="Chavez-Ramirez B."/>
            <person name="Beukes C."/>
            <person name="Steenkamp E.T."/>
            <person name="Hirsch A.M."/>
            <person name="Manyaka P."/>
            <person name="Maluk M."/>
            <person name="Lafos M."/>
            <person name="Crook M."/>
            <person name="Gross E."/>
            <person name="Simon M.F."/>
            <person name="Bueno dos Reis Junior F."/>
            <person name="Poole P.S."/>
            <person name="Venter S.N."/>
            <person name="James E.K."/>
        </authorList>
    </citation>
    <scope>NUCLEOTIDE SEQUENCE [LARGE SCALE GENOMIC DNA]</scope>
    <source>
        <strain evidence="2 3">GP25-8</strain>
    </source>
</reference>
<organism evidence="2 3">
    <name type="scientific">Trinickia soli</name>
    <dbReference type="NCBI Taxonomy" id="380675"/>
    <lineage>
        <taxon>Bacteria</taxon>
        <taxon>Pseudomonadati</taxon>
        <taxon>Pseudomonadota</taxon>
        <taxon>Betaproteobacteria</taxon>
        <taxon>Burkholderiales</taxon>
        <taxon>Burkholderiaceae</taxon>
        <taxon>Trinickia</taxon>
    </lineage>
</organism>